<sequence length="73" mass="8634">MLSDPEARVALKELIEKHLKGRDPDYDRLIEIVQDPSRQVPIRGVLEDMRRYNKVQYTQQDLGLIDDLLYMYG</sequence>
<evidence type="ECO:0000313" key="1">
    <source>
        <dbReference type="EMBL" id="KHA73522.1"/>
    </source>
</evidence>
<dbReference type="AlphaFoldDB" id="A0A0A6DFP2"/>
<accession>A0A0A6DFP2</accession>
<dbReference type="Proteomes" id="UP000030564">
    <property type="component" value="Unassembled WGS sequence"/>
</dbReference>
<dbReference type="OrthoDB" id="6900561at2"/>
<proteinExistence type="predicted"/>
<dbReference type="EMBL" id="JSFK01000005">
    <property type="protein sequence ID" value="KHA73522.1"/>
    <property type="molecule type" value="Genomic_DNA"/>
</dbReference>
<comment type="caution">
    <text evidence="1">The sequence shown here is derived from an EMBL/GenBank/DDBJ whole genome shotgun (WGS) entry which is preliminary data.</text>
</comment>
<gene>
    <name evidence="1" type="ORF">NZ35_10135</name>
</gene>
<protein>
    <submittedName>
        <fullName evidence="1">Uncharacterized protein</fullName>
    </submittedName>
</protein>
<evidence type="ECO:0000313" key="2">
    <source>
        <dbReference type="Proteomes" id="UP000030564"/>
    </source>
</evidence>
<reference evidence="1 2" key="1">
    <citation type="submission" date="2014-10" db="EMBL/GenBank/DDBJ databases">
        <title>Draft genome sequence of Pseudomonas chlororaphis EA105.</title>
        <authorList>
            <person name="McCully L.M."/>
            <person name="Bitzer A.S."/>
            <person name="Spence C."/>
            <person name="Bais H."/>
            <person name="Silby M.W."/>
        </authorList>
    </citation>
    <scope>NUCLEOTIDE SEQUENCE [LARGE SCALE GENOMIC DNA]</scope>
    <source>
        <strain evidence="1 2">EA105</strain>
    </source>
</reference>
<organism evidence="1 2">
    <name type="scientific">Pseudomonas chlororaphis</name>
    <dbReference type="NCBI Taxonomy" id="587753"/>
    <lineage>
        <taxon>Bacteria</taxon>
        <taxon>Pseudomonadati</taxon>
        <taxon>Pseudomonadota</taxon>
        <taxon>Gammaproteobacteria</taxon>
        <taxon>Pseudomonadales</taxon>
        <taxon>Pseudomonadaceae</taxon>
        <taxon>Pseudomonas</taxon>
    </lineage>
</organism>
<name>A0A0A6DFP2_9PSED</name>
<dbReference type="PATRIC" id="fig|587753.9.peg.5023"/>